<feature type="signal peptide" evidence="1">
    <location>
        <begin position="1"/>
        <end position="22"/>
    </location>
</feature>
<feature type="chain" id="PRO_5046853956" description="SGNH hydrolase-type esterase domain-containing protein" evidence="1">
    <location>
        <begin position="23"/>
        <end position="455"/>
    </location>
</feature>
<dbReference type="SUPFAM" id="SSF52266">
    <property type="entry name" value="SGNH hydrolase"/>
    <property type="match status" value="1"/>
</dbReference>
<evidence type="ECO:0000313" key="4">
    <source>
        <dbReference type="Proteomes" id="UP001391051"/>
    </source>
</evidence>
<feature type="domain" description="SGNH hydrolase-type esterase" evidence="2">
    <location>
        <begin position="234"/>
        <end position="434"/>
    </location>
</feature>
<evidence type="ECO:0000259" key="2">
    <source>
        <dbReference type="Pfam" id="PF13472"/>
    </source>
</evidence>
<accession>A0ABR1PW74</accession>
<dbReference type="InterPro" id="IPR036514">
    <property type="entry name" value="SGNH_hydro_sf"/>
</dbReference>
<dbReference type="GeneID" id="92082928"/>
<dbReference type="PANTHER" id="PTHR43784">
    <property type="entry name" value="GDSL-LIKE LIPASE/ACYLHYDROLASE, PUTATIVE (AFU_ORTHOLOGUE AFUA_2G00820)-RELATED"/>
    <property type="match status" value="1"/>
</dbReference>
<reference evidence="3 4" key="1">
    <citation type="submission" date="2023-01" db="EMBL/GenBank/DDBJ databases">
        <title>Analysis of 21 Apiospora genomes using comparative genomics revels a genus with tremendous synthesis potential of carbohydrate active enzymes and secondary metabolites.</title>
        <authorList>
            <person name="Sorensen T."/>
        </authorList>
    </citation>
    <scope>NUCLEOTIDE SEQUENCE [LARGE SCALE GENOMIC DNA]</scope>
    <source>
        <strain evidence="3 4">CBS 24483</strain>
    </source>
</reference>
<dbReference type="PANTHER" id="PTHR43784:SF3">
    <property type="entry name" value="GDSL FAMILY LIPASE"/>
    <property type="match status" value="1"/>
</dbReference>
<comment type="caution">
    <text evidence="3">The sequence shown here is derived from an EMBL/GenBank/DDBJ whole genome shotgun (WGS) entry which is preliminary data.</text>
</comment>
<evidence type="ECO:0000256" key="1">
    <source>
        <dbReference type="SAM" id="SignalP"/>
    </source>
</evidence>
<dbReference type="Gene3D" id="3.40.50.1110">
    <property type="entry name" value="SGNH hydrolase"/>
    <property type="match status" value="1"/>
</dbReference>
<dbReference type="InterPro" id="IPR053140">
    <property type="entry name" value="GDSL_Rv0518-like"/>
</dbReference>
<dbReference type="EMBL" id="JAQQWE010000009">
    <property type="protein sequence ID" value="KAK7941257.1"/>
    <property type="molecule type" value="Genomic_DNA"/>
</dbReference>
<evidence type="ECO:0000313" key="3">
    <source>
        <dbReference type="EMBL" id="KAK7941257.1"/>
    </source>
</evidence>
<keyword evidence="4" id="KW-1185">Reference proteome</keyword>
<dbReference type="CDD" id="cd01830">
    <property type="entry name" value="XynE_like"/>
    <property type="match status" value="1"/>
</dbReference>
<sequence>MHISKWSTLLLPLILNSVAALAATDGHVSHEEGGKKHWTGMWVTMPQLTEPANLPPAPYNASGIVFHNATIRQTVKVALSASTIRLRLSNAFGGSDLPVTAATIALPANKNGSTGLSAIDPSTVKTLTFSGGSSANYTIPMGALAVTDPIEFPVEKGAVVTISLYLAEGQMTNLITSHPGSRTTSYFAPGNVVSAADVVSSEAATPTKSADHWYFISALEAWLPRSQTSALAIVGDSITDGRGSTTNQNDRWPDRLQARLNAHPSSSSSTAANIAILNQAAGGNRVLQDGLGPNALSRIDRDVLAQPGVRYVLLFEGVNDIGTAAADPASQQAVGARLIAAYDQILARLHAARLPVFGATITPFCGGAPGLQPYSDPERERTRQRVNAWIRDSGRFDAVVDFDALVRNASRPEQLGDAYNSGDYLHLNPTGYKAMGEAVDLALFDKFADGVDRMV</sequence>
<organism evidence="3 4">
    <name type="scientific">Apiospora aurea</name>
    <dbReference type="NCBI Taxonomy" id="335848"/>
    <lineage>
        <taxon>Eukaryota</taxon>
        <taxon>Fungi</taxon>
        <taxon>Dikarya</taxon>
        <taxon>Ascomycota</taxon>
        <taxon>Pezizomycotina</taxon>
        <taxon>Sordariomycetes</taxon>
        <taxon>Xylariomycetidae</taxon>
        <taxon>Amphisphaeriales</taxon>
        <taxon>Apiosporaceae</taxon>
        <taxon>Apiospora</taxon>
    </lineage>
</organism>
<dbReference type="InterPro" id="IPR013830">
    <property type="entry name" value="SGNH_hydro"/>
</dbReference>
<protein>
    <recommendedName>
        <fullName evidence="2">SGNH hydrolase-type esterase domain-containing protein</fullName>
    </recommendedName>
</protein>
<dbReference type="Proteomes" id="UP001391051">
    <property type="component" value="Unassembled WGS sequence"/>
</dbReference>
<name>A0ABR1PW74_9PEZI</name>
<proteinExistence type="predicted"/>
<dbReference type="RefSeq" id="XP_066694009.1">
    <property type="nucleotide sequence ID" value="XM_066849866.1"/>
</dbReference>
<dbReference type="Pfam" id="PF13472">
    <property type="entry name" value="Lipase_GDSL_2"/>
    <property type="match status" value="1"/>
</dbReference>
<gene>
    <name evidence="3" type="ORF">PG986_013644</name>
</gene>
<keyword evidence="1" id="KW-0732">Signal</keyword>